<evidence type="ECO:0000313" key="8">
    <source>
        <dbReference type="Proteomes" id="UP001324427"/>
    </source>
</evidence>
<keyword evidence="6" id="KW-0539">Nucleus</keyword>
<evidence type="ECO:0000256" key="6">
    <source>
        <dbReference type="ARBA" id="ARBA00023242"/>
    </source>
</evidence>
<dbReference type="Pfam" id="PF16815">
    <property type="entry name" value="HRI1"/>
    <property type="match status" value="1"/>
</dbReference>
<comment type="subcellular location">
    <subcellularLocation>
        <location evidence="2">Cytoplasm</location>
    </subcellularLocation>
    <subcellularLocation>
        <location evidence="1">Nucleus</location>
    </subcellularLocation>
</comment>
<dbReference type="InterPro" id="IPR043047">
    <property type="entry name" value="Hri1_N_sf"/>
</dbReference>
<keyword evidence="5" id="KW-0963">Cytoplasm</keyword>
<evidence type="ECO:0000256" key="4">
    <source>
        <dbReference type="ARBA" id="ARBA00017063"/>
    </source>
</evidence>
<dbReference type="InterPro" id="IPR038744">
    <property type="entry name" value="Hri1_N"/>
</dbReference>
<name>A0AAV9J3Q8_9PEZI</name>
<keyword evidence="8" id="KW-1185">Reference proteome</keyword>
<dbReference type="AlphaFoldDB" id="A0AAV9J3Q8"/>
<dbReference type="GO" id="GO:0005737">
    <property type="term" value="C:cytoplasm"/>
    <property type="evidence" value="ECO:0007669"/>
    <property type="project" value="UniProtKB-SubCell"/>
</dbReference>
<evidence type="ECO:0000313" key="7">
    <source>
        <dbReference type="EMBL" id="KAK4539222.1"/>
    </source>
</evidence>
<dbReference type="InterPro" id="IPR031818">
    <property type="entry name" value="Hri1"/>
</dbReference>
<evidence type="ECO:0000256" key="2">
    <source>
        <dbReference type="ARBA" id="ARBA00004496"/>
    </source>
</evidence>
<dbReference type="EMBL" id="JAVFHQ010000108">
    <property type="protein sequence ID" value="KAK4539222.1"/>
    <property type="molecule type" value="Genomic_DNA"/>
</dbReference>
<gene>
    <name evidence="7" type="ORF">LTR36_000877</name>
</gene>
<evidence type="ECO:0000256" key="1">
    <source>
        <dbReference type="ARBA" id="ARBA00004123"/>
    </source>
</evidence>
<protein>
    <recommendedName>
        <fullName evidence="4">Protein HRI1</fullName>
    </recommendedName>
</protein>
<dbReference type="CDD" id="cd11693">
    <property type="entry name" value="HRI1_C_like"/>
    <property type="match status" value="1"/>
</dbReference>
<evidence type="ECO:0000256" key="5">
    <source>
        <dbReference type="ARBA" id="ARBA00022490"/>
    </source>
</evidence>
<dbReference type="GO" id="GO:0005634">
    <property type="term" value="C:nucleus"/>
    <property type="evidence" value="ECO:0007669"/>
    <property type="project" value="UniProtKB-SubCell"/>
</dbReference>
<reference evidence="7 8" key="1">
    <citation type="submission" date="2021-11" db="EMBL/GenBank/DDBJ databases">
        <title>Black yeast isolated from Biological Soil Crust.</title>
        <authorList>
            <person name="Kurbessoian T."/>
        </authorList>
    </citation>
    <scope>NUCLEOTIDE SEQUENCE [LARGE SCALE GENOMIC DNA]</scope>
    <source>
        <strain evidence="7 8">CCFEE 5522</strain>
    </source>
</reference>
<dbReference type="Gene3D" id="2.40.128.320">
    <property type="entry name" value="Protein HRI1, N-terminal domain"/>
    <property type="match status" value="1"/>
</dbReference>
<dbReference type="CDD" id="cd11692">
    <property type="entry name" value="HRI1_N_like"/>
    <property type="match status" value="1"/>
</dbReference>
<evidence type="ECO:0000256" key="3">
    <source>
        <dbReference type="ARBA" id="ARBA00005229"/>
    </source>
</evidence>
<comment type="similarity">
    <text evidence="3">Belongs to the HRI1 family.</text>
</comment>
<organism evidence="7 8">
    <name type="scientific">Oleoguttula mirabilis</name>
    <dbReference type="NCBI Taxonomy" id="1507867"/>
    <lineage>
        <taxon>Eukaryota</taxon>
        <taxon>Fungi</taxon>
        <taxon>Dikarya</taxon>
        <taxon>Ascomycota</taxon>
        <taxon>Pezizomycotina</taxon>
        <taxon>Dothideomycetes</taxon>
        <taxon>Dothideomycetidae</taxon>
        <taxon>Mycosphaerellales</taxon>
        <taxon>Teratosphaeriaceae</taxon>
        <taxon>Oleoguttula</taxon>
    </lineage>
</organism>
<proteinExistence type="inferred from homology"/>
<accession>A0AAV9J3Q8</accession>
<comment type="caution">
    <text evidence="7">The sequence shown here is derived from an EMBL/GenBank/DDBJ whole genome shotgun (WGS) entry which is preliminary data.</text>
</comment>
<dbReference type="Gene3D" id="2.40.128.310">
    <property type="entry name" value="Protein HRI1, C-terminal domain"/>
    <property type="match status" value="1"/>
</dbReference>
<dbReference type="Proteomes" id="UP001324427">
    <property type="component" value="Unassembled WGS sequence"/>
</dbReference>
<sequence>MAPSISVREFVRWLPEQASEPTSTLVLTSAESRFVDIRIFRAQHGSEVVEATEGEINTLPSSRLEWAFAGTSSTELRHPPDGGQAVVHSTWKHWVDCRKVDVDGVVDEGDMYPKAGGRTLETGSMVDPATGKLTEYEEMWKDLQPVAVGQDSEEDGRKGCVVLQLQDDEHEARGVVVRVGQYVQGVLRVGKRFSLERWEWKGKEEGWKRLVRIGDLWVPCGVATEEGRLEVGGEVKHGEFVWKVIEHSYF</sequence>